<dbReference type="InterPro" id="IPR018114">
    <property type="entry name" value="TRYPSIN_HIS"/>
</dbReference>
<dbReference type="CDD" id="cd00190">
    <property type="entry name" value="Tryp_SPc"/>
    <property type="match status" value="1"/>
</dbReference>
<evidence type="ECO:0000313" key="3">
    <source>
        <dbReference type="EnsemblMetazoa" id="AATE020552-PA.1"/>
    </source>
</evidence>
<accession>A0A182JLZ5</accession>
<evidence type="ECO:0000256" key="2">
    <source>
        <dbReference type="ARBA" id="ARBA00024195"/>
    </source>
</evidence>
<dbReference type="InterPro" id="IPR001314">
    <property type="entry name" value="Peptidase_S1A"/>
</dbReference>
<name>A0A182JLZ5_ANOAO</name>
<comment type="similarity">
    <text evidence="2">Belongs to the peptidase S1 family. CLIP subfamily.</text>
</comment>
<dbReference type="Gene3D" id="2.40.10.10">
    <property type="entry name" value="Trypsin-like serine proteases"/>
    <property type="match status" value="1"/>
</dbReference>
<protein>
    <submittedName>
        <fullName evidence="3">Uncharacterized protein</fullName>
    </submittedName>
</protein>
<dbReference type="PRINTS" id="PR00722">
    <property type="entry name" value="CHYMOTRYPSIN"/>
</dbReference>
<dbReference type="InterPro" id="IPR001254">
    <property type="entry name" value="Trypsin_dom"/>
</dbReference>
<dbReference type="InterPro" id="IPR051333">
    <property type="entry name" value="CLIP_Serine_Protease"/>
</dbReference>
<dbReference type="PANTHER" id="PTHR24260:SF136">
    <property type="entry name" value="GH08193P-RELATED"/>
    <property type="match status" value="1"/>
</dbReference>
<dbReference type="PROSITE" id="PS00134">
    <property type="entry name" value="TRYPSIN_HIS"/>
    <property type="match status" value="1"/>
</dbReference>
<dbReference type="InterPro" id="IPR009003">
    <property type="entry name" value="Peptidase_S1_PA"/>
</dbReference>
<dbReference type="FunFam" id="2.40.10.10:FF:000068">
    <property type="entry name" value="transmembrane protease serine 2"/>
    <property type="match status" value="1"/>
</dbReference>
<dbReference type="SUPFAM" id="SSF50494">
    <property type="entry name" value="Trypsin-like serine proteases"/>
    <property type="match status" value="1"/>
</dbReference>
<dbReference type="STRING" id="41427.A0A182JLZ5"/>
<dbReference type="PROSITE" id="PS50240">
    <property type="entry name" value="TRYPSIN_DOM"/>
    <property type="match status" value="1"/>
</dbReference>
<organism evidence="3">
    <name type="scientific">Anopheles atroparvus</name>
    <name type="common">European mosquito</name>
    <dbReference type="NCBI Taxonomy" id="41427"/>
    <lineage>
        <taxon>Eukaryota</taxon>
        <taxon>Metazoa</taxon>
        <taxon>Ecdysozoa</taxon>
        <taxon>Arthropoda</taxon>
        <taxon>Hexapoda</taxon>
        <taxon>Insecta</taxon>
        <taxon>Pterygota</taxon>
        <taxon>Neoptera</taxon>
        <taxon>Endopterygota</taxon>
        <taxon>Diptera</taxon>
        <taxon>Nematocera</taxon>
        <taxon>Culicoidea</taxon>
        <taxon>Culicidae</taxon>
        <taxon>Anophelinae</taxon>
        <taxon>Anopheles</taxon>
    </lineage>
</organism>
<dbReference type="InterPro" id="IPR031986">
    <property type="entry name" value="GD_N"/>
</dbReference>
<dbReference type="Pfam" id="PF00089">
    <property type="entry name" value="Trypsin"/>
    <property type="match status" value="1"/>
</dbReference>
<dbReference type="Pfam" id="PF16030">
    <property type="entry name" value="GD_N"/>
    <property type="match status" value="1"/>
</dbReference>
<reference evidence="3" key="1">
    <citation type="submission" date="2022-08" db="UniProtKB">
        <authorList>
            <consortium name="EnsemblMetazoa"/>
        </authorList>
    </citation>
    <scope>IDENTIFICATION</scope>
    <source>
        <strain evidence="3">EBRO</strain>
    </source>
</reference>
<dbReference type="SMART" id="SM00020">
    <property type="entry name" value="Tryp_SPc"/>
    <property type="match status" value="1"/>
</dbReference>
<dbReference type="AlphaFoldDB" id="A0A182JLZ5"/>
<keyword evidence="1" id="KW-1015">Disulfide bond</keyword>
<evidence type="ECO:0000256" key="1">
    <source>
        <dbReference type="ARBA" id="ARBA00023157"/>
    </source>
</evidence>
<dbReference type="GO" id="GO:0004252">
    <property type="term" value="F:serine-type endopeptidase activity"/>
    <property type="evidence" value="ECO:0007669"/>
    <property type="project" value="InterPro"/>
</dbReference>
<dbReference type="VEuPathDB" id="VectorBase:AATE020552"/>
<proteinExistence type="inferred from homology"/>
<dbReference type="InterPro" id="IPR043504">
    <property type="entry name" value="Peptidase_S1_PA_chymotrypsin"/>
</dbReference>
<dbReference type="PANTHER" id="PTHR24260">
    <property type="match status" value="1"/>
</dbReference>
<dbReference type="EnsemblMetazoa" id="AATE020552-RA">
    <property type="protein sequence ID" value="AATE020552-PA.1"/>
    <property type="gene ID" value="AATE020552"/>
</dbReference>
<dbReference type="GO" id="GO:0006508">
    <property type="term" value="P:proteolysis"/>
    <property type="evidence" value="ECO:0007669"/>
    <property type="project" value="InterPro"/>
</dbReference>
<sequence>MQTKHLHVSIAFSARLQLSALLLLPVILRPVVHGQYLTSPCPSIFRYLRDQNTDQVFGYLELPNLRIGQVVKLNVDLSIGVAVPQNNVGSITLVKSKEQTFRDIYNNQPAQYRVNFPFRNLFPNLLEIRVNGQPICIGQKATGQIVTTINLDHTLLTKLETVSNGNGNNVNSIQFQPAPLQTPRPVIYTPTVQIRSQLPPQPQFVQTRQPSVAPRPATIKPRPQTVNLQTVQSPRPQAQSIEVCGKPAAIYSRLSINGKRSAKGQFPWAVPIFDKRNSLKPKYICGSTIITKYHLLTAAHCMYDDYRARQASELLTTPGMYNIDDFLEPDIQRRYVASIVVHPEYYSNDDGKAEYDIAVMGLRQAIIYNNLVRPICLWDGIDNLEDVIGKQGLVSGWGVTENGAAKRPSYVHAKVVSHNQCRRQLGNIFAPDKGMFCADGHGEVPCTGDSGSGLVLKQGQQFFIRGIVSIGQYDLSSLTCDSTKYVVYTDIAPFRYWLGRVLKGF</sequence>